<sequence>MPRIKTKPAEAISFGISMKIGFLIPFSMPRIKTKPAEAISFGISMKIGFLILAGFGWITFWKRENRLLLQICTVILFVVGVIALMKSVACFAKRDPLTENDRDVLTAKLKRSYVEYSYNKKRQKEVDDMQQKYKCCGPDQPANMTETTYLPSCCATLDKGQCLNPYEETCVDAMLDYAMSVRTYCNDLSSNILQFVISLVVLATGGATTMMLEVTKPIMMIGTSQ</sequence>
<evidence type="ECO:0000313" key="6">
    <source>
        <dbReference type="EMBL" id="KAK9701667.1"/>
    </source>
</evidence>
<dbReference type="Gene3D" id="1.10.1450.10">
    <property type="entry name" value="Tetraspanin"/>
    <property type="match status" value="1"/>
</dbReference>
<dbReference type="InterPro" id="IPR018499">
    <property type="entry name" value="Tetraspanin/Peripherin"/>
</dbReference>
<dbReference type="GO" id="GO:0016020">
    <property type="term" value="C:membrane"/>
    <property type="evidence" value="ECO:0007669"/>
    <property type="project" value="UniProtKB-SubCell"/>
</dbReference>
<feature type="transmembrane region" description="Helical" evidence="5">
    <location>
        <begin position="67"/>
        <end position="85"/>
    </location>
</feature>
<dbReference type="Proteomes" id="UP001458880">
    <property type="component" value="Unassembled WGS sequence"/>
</dbReference>
<accession>A0AAW1JEL9</accession>
<name>A0AAW1JEL9_POPJA</name>
<keyword evidence="7" id="KW-1185">Reference proteome</keyword>
<evidence type="ECO:0000256" key="1">
    <source>
        <dbReference type="ARBA" id="ARBA00004141"/>
    </source>
</evidence>
<feature type="transmembrane region" description="Helical" evidence="5">
    <location>
        <begin position="192"/>
        <end position="212"/>
    </location>
</feature>
<comment type="caution">
    <text evidence="6">The sequence shown here is derived from an EMBL/GenBank/DDBJ whole genome shotgun (WGS) entry which is preliminary data.</text>
</comment>
<keyword evidence="2 5" id="KW-0812">Transmembrane</keyword>
<gene>
    <name evidence="6" type="ORF">QE152_g30438</name>
</gene>
<dbReference type="InterPro" id="IPR008952">
    <property type="entry name" value="Tetraspanin_EC2_sf"/>
</dbReference>
<protein>
    <submittedName>
        <fullName evidence="6">Tetraspanin family</fullName>
    </submittedName>
</protein>
<dbReference type="EMBL" id="JASPKY010000410">
    <property type="protein sequence ID" value="KAK9701667.1"/>
    <property type="molecule type" value="Genomic_DNA"/>
</dbReference>
<dbReference type="SUPFAM" id="SSF48652">
    <property type="entry name" value="Tetraspanin"/>
    <property type="match status" value="1"/>
</dbReference>
<organism evidence="6 7">
    <name type="scientific">Popillia japonica</name>
    <name type="common">Japanese beetle</name>
    <dbReference type="NCBI Taxonomy" id="7064"/>
    <lineage>
        <taxon>Eukaryota</taxon>
        <taxon>Metazoa</taxon>
        <taxon>Ecdysozoa</taxon>
        <taxon>Arthropoda</taxon>
        <taxon>Hexapoda</taxon>
        <taxon>Insecta</taxon>
        <taxon>Pterygota</taxon>
        <taxon>Neoptera</taxon>
        <taxon>Endopterygota</taxon>
        <taxon>Coleoptera</taxon>
        <taxon>Polyphaga</taxon>
        <taxon>Scarabaeiformia</taxon>
        <taxon>Scarabaeidae</taxon>
        <taxon>Rutelinae</taxon>
        <taxon>Popillia</taxon>
    </lineage>
</organism>
<dbReference type="CDD" id="cd03127">
    <property type="entry name" value="tetraspanin_LEL"/>
    <property type="match status" value="1"/>
</dbReference>
<keyword evidence="4 5" id="KW-0472">Membrane</keyword>
<dbReference type="AlphaFoldDB" id="A0AAW1JEL9"/>
<comment type="subcellular location">
    <subcellularLocation>
        <location evidence="1">Membrane</location>
        <topology evidence="1">Multi-pass membrane protein</topology>
    </subcellularLocation>
</comment>
<proteinExistence type="predicted"/>
<reference evidence="6 7" key="1">
    <citation type="journal article" date="2024" name="BMC Genomics">
        <title>De novo assembly and annotation of Popillia japonica's genome with initial clues to its potential as an invasive pest.</title>
        <authorList>
            <person name="Cucini C."/>
            <person name="Boschi S."/>
            <person name="Funari R."/>
            <person name="Cardaioli E."/>
            <person name="Iannotti N."/>
            <person name="Marturano G."/>
            <person name="Paoli F."/>
            <person name="Bruttini M."/>
            <person name="Carapelli A."/>
            <person name="Frati F."/>
            <person name="Nardi F."/>
        </authorList>
    </citation>
    <scope>NUCLEOTIDE SEQUENCE [LARGE SCALE GENOMIC DNA]</scope>
    <source>
        <strain evidence="6">DMR45628</strain>
    </source>
</reference>
<dbReference type="Pfam" id="PF00335">
    <property type="entry name" value="Tetraspanin"/>
    <property type="match status" value="1"/>
</dbReference>
<feature type="transmembrane region" description="Helical" evidence="5">
    <location>
        <begin position="38"/>
        <end position="60"/>
    </location>
</feature>
<evidence type="ECO:0000256" key="3">
    <source>
        <dbReference type="ARBA" id="ARBA00022989"/>
    </source>
</evidence>
<evidence type="ECO:0000313" key="7">
    <source>
        <dbReference type="Proteomes" id="UP001458880"/>
    </source>
</evidence>
<evidence type="ECO:0000256" key="5">
    <source>
        <dbReference type="SAM" id="Phobius"/>
    </source>
</evidence>
<evidence type="ECO:0000256" key="2">
    <source>
        <dbReference type="ARBA" id="ARBA00022692"/>
    </source>
</evidence>
<evidence type="ECO:0000256" key="4">
    <source>
        <dbReference type="ARBA" id="ARBA00023136"/>
    </source>
</evidence>
<keyword evidence="3 5" id="KW-1133">Transmembrane helix</keyword>